<feature type="transmembrane region" description="Helical" evidence="6">
    <location>
        <begin position="54"/>
        <end position="81"/>
    </location>
</feature>
<comment type="subcellular location">
    <subcellularLocation>
        <location evidence="1">Membrane</location>
        <topology evidence="1">Multi-pass membrane protein</topology>
    </subcellularLocation>
</comment>
<evidence type="ECO:0000256" key="2">
    <source>
        <dbReference type="ARBA" id="ARBA00022692"/>
    </source>
</evidence>
<dbReference type="Proteomes" id="UP000284614">
    <property type="component" value="Unassembled WGS sequence"/>
</dbReference>
<evidence type="ECO:0000256" key="1">
    <source>
        <dbReference type="ARBA" id="ARBA00004141"/>
    </source>
</evidence>
<evidence type="ECO:0000313" key="12">
    <source>
        <dbReference type="Proteomes" id="UP000266644"/>
    </source>
</evidence>
<feature type="transmembrane region" description="Helical" evidence="6">
    <location>
        <begin position="88"/>
        <end position="109"/>
    </location>
</feature>
<evidence type="ECO:0000313" key="10">
    <source>
        <dbReference type="EMBL" id="RHH06865.1"/>
    </source>
</evidence>
<organism evidence="10 12">
    <name type="scientific">Bacteroides fragilis</name>
    <dbReference type="NCBI Taxonomy" id="817"/>
    <lineage>
        <taxon>Bacteria</taxon>
        <taxon>Pseudomonadati</taxon>
        <taxon>Bacteroidota</taxon>
        <taxon>Bacteroidia</taxon>
        <taxon>Bacteroidales</taxon>
        <taxon>Bacteroidaceae</taxon>
        <taxon>Bacteroides</taxon>
    </lineage>
</organism>
<dbReference type="EMBL" id="QRJE01000039">
    <property type="protein sequence ID" value="RHH06865.1"/>
    <property type="molecule type" value="Genomic_DNA"/>
</dbReference>
<evidence type="ECO:0000256" key="3">
    <source>
        <dbReference type="ARBA" id="ARBA00022989"/>
    </source>
</evidence>
<dbReference type="EMBL" id="QSDG01000034">
    <property type="protein sequence ID" value="RGY64133.1"/>
    <property type="molecule type" value="Genomic_DNA"/>
</dbReference>
<dbReference type="NCBIfam" id="NF045576">
    <property type="entry name" value="BT_3928_fam"/>
    <property type="match status" value="1"/>
</dbReference>
<reference evidence="8 11" key="3">
    <citation type="submission" date="2019-03" db="EMBL/GenBank/DDBJ databases">
        <title>Complete genome assembly of MDR B. fragilis.</title>
        <authorList>
            <person name="Sydenham T.V."/>
            <person name="Hasman H."/>
            <person name="Justesen U.S."/>
        </authorList>
    </citation>
    <scope>NUCLEOTIDE SEQUENCE [LARGE SCALE GENOMIC DNA]</scope>
    <source>
        <strain evidence="8 11">DCMSKEJBY0001B</strain>
    </source>
</reference>
<keyword evidence="3 6" id="KW-1133">Transmembrane helix</keyword>
<reference evidence="8" key="1">
    <citation type="book" date="2014" name="THE 24TH EUROPEAN CONGRESS OF CLINICAL MICROBIOLOGY AND INFECTIOUS DISEASES" publisher="ECCMID 2014" city="Barcelona, Spain">
        <title>Identification of resistance genes in three multidrug-resistant Bacteroides fragilis isolates by whole genome sequencing.</title>
        <editorList>
            <person name="Unknown"/>
            <person name="A."/>
        </editorList>
        <authorList>
            <person name="Sydenham T.V."/>
            <person name="Hasman H."/>
            <person name="Wang M."/>
            <person name="Soki J."/>
            <person name="Nagy E."/>
            <person name="Justesen U.S."/>
        </authorList>
    </citation>
    <scope>NUCLEOTIDE SEQUENCE</scope>
    <source>
        <strain evidence="8">DCMSKEJBY0001B</strain>
    </source>
</reference>
<feature type="transmembrane region" description="Helical" evidence="6">
    <location>
        <begin position="12"/>
        <end position="34"/>
    </location>
</feature>
<evidence type="ECO:0000313" key="13">
    <source>
        <dbReference type="Proteomes" id="UP000284614"/>
    </source>
</evidence>
<keyword evidence="2 6" id="KW-0812">Transmembrane</keyword>
<evidence type="ECO:0000313" key="11">
    <source>
        <dbReference type="Proteomes" id="UP000036847"/>
    </source>
</evidence>
<protein>
    <submittedName>
        <fullName evidence="10">DoxX family protein</fullName>
    </submittedName>
</protein>
<evidence type="ECO:0000259" key="7">
    <source>
        <dbReference type="Pfam" id="PF07291"/>
    </source>
</evidence>
<dbReference type="InterPro" id="IPR009908">
    <property type="entry name" value="Methylamine_util_MauE"/>
</dbReference>
<evidence type="ECO:0000256" key="6">
    <source>
        <dbReference type="SAM" id="Phobius"/>
    </source>
</evidence>
<dbReference type="GO" id="GO:0016020">
    <property type="term" value="C:membrane"/>
    <property type="evidence" value="ECO:0007669"/>
    <property type="project" value="UniProtKB-SubCell"/>
</dbReference>
<accession>A0A0I9RY35</accession>
<sequence>MKDKELHIIQKVWTNLCRFVLAGVFIFSGFVKAVDPLGSEYKIQDYLDAFGMGTWFPAFFPLLAGIVLSAVEFSVGVFLFFGIRKTTATWLALLLMICMTPLTLYLALANPVSDCGCFGDAWVLTNWQTFWKNVILLIAAISVFRWKHQMIRFISAKMEWLVSLYTFLFVFALSFYCLGNLPILDFRPYKIGKNIPENMSIPAGAKPTVYESVFVLEKNGEKKEFSLENYPDSTWKFIEARTVVKEKGYEPSIHDFSMTNLETGEDITDKVLADKNYTFLLVAHRIEEADDSNIDLINEIYDYAVEHGYGFYCLTSSLDYQIEQWKDKTGAEYPFCLMDDITLKTMIRSNPGLMLIKEGTILNKWSDSELPDEYALTDKLENLELGKQKQESDVHTIGYVLLWFAIPLLMVLGVDILVVKRLEKKRKKAADKAAGNSQVSSETQKNE</sequence>
<feature type="region of interest" description="Disordered" evidence="5">
    <location>
        <begin position="428"/>
        <end position="447"/>
    </location>
</feature>
<reference evidence="12 13" key="2">
    <citation type="submission" date="2018-08" db="EMBL/GenBank/DDBJ databases">
        <title>A genome reference for cultivated species of the human gut microbiota.</title>
        <authorList>
            <person name="Zou Y."/>
            <person name="Xue W."/>
            <person name="Luo G."/>
        </authorList>
    </citation>
    <scope>NUCLEOTIDE SEQUENCE [LARGE SCALE GENOMIC DNA]</scope>
    <source>
        <strain evidence="10 12">AM18-6</strain>
        <strain evidence="9 13">OF01-1</strain>
    </source>
</reference>
<dbReference type="OrthoDB" id="9809429at2"/>
<dbReference type="RefSeq" id="WP_005808654.1">
    <property type="nucleotide sequence ID" value="NZ_CP036539.1"/>
</dbReference>
<keyword evidence="4 6" id="KW-0472">Membrane</keyword>
<name>A0A0I9RY35_BACFG</name>
<feature type="compositionally biased region" description="Polar residues" evidence="5">
    <location>
        <begin position="435"/>
        <end position="447"/>
    </location>
</feature>
<evidence type="ECO:0000313" key="9">
    <source>
        <dbReference type="EMBL" id="RGY64133.1"/>
    </source>
</evidence>
<evidence type="ECO:0000256" key="5">
    <source>
        <dbReference type="SAM" id="MobiDB-lite"/>
    </source>
</evidence>
<feature type="domain" description="Methylamine utilisation protein MauE" evidence="7">
    <location>
        <begin position="14"/>
        <end position="142"/>
    </location>
</feature>
<evidence type="ECO:0000313" key="8">
    <source>
        <dbReference type="EMBL" id="QCQ43478.1"/>
    </source>
</evidence>
<proteinExistence type="predicted"/>
<dbReference type="Pfam" id="PF07291">
    <property type="entry name" value="MauE"/>
    <property type="match status" value="1"/>
</dbReference>
<dbReference type="EMBL" id="CP036546">
    <property type="protein sequence ID" value="QCQ43478.1"/>
    <property type="molecule type" value="Genomic_DNA"/>
</dbReference>
<gene>
    <name evidence="10" type="ORF">DW228_20470</name>
    <name evidence="9" type="ORF">DXA27_22400</name>
    <name evidence="8" type="ORF">EC80_000590</name>
</gene>
<feature type="transmembrane region" description="Helical" evidence="6">
    <location>
        <begin position="129"/>
        <end position="146"/>
    </location>
</feature>
<evidence type="ECO:0000256" key="4">
    <source>
        <dbReference type="ARBA" id="ARBA00023136"/>
    </source>
</evidence>
<dbReference type="GO" id="GO:0030416">
    <property type="term" value="P:methylamine metabolic process"/>
    <property type="evidence" value="ECO:0007669"/>
    <property type="project" value="InterPro"/>
</dbReference>
<dbReference type="Proteomes" id="UP000266644">
    <property type="component" value="Unassembled WGS sequence"/>
</dbReference>
<feature type="transmembrane region" description="Helical" evidence="6">
    <location>
        <begin position="397"/>
        <end position="418"/>
    </location>
</feature>
<dbReference type="Proteomes" id="UP000036847">
    <property type="component" value="Chromosome"/>
</dbReference>
<dbReference type="AlphaFoldDB" id="A0A0I9RY35"/>
<feature type="transmembrane region" description="Helical" evidence="6">
    <location>
        <begin position="158"/>
        <end position="176"/>
    </location>
</feature>